<evidence type="ECO:0000313" key="2">
    <source>
        <dbReference type="EMBL" id="RTG99677.1"/>
    </source>
</evidence>
<proteinExistence type="predicted"/>
<name>A0A430QX26_THESC</name>
<reference evidence="2 3" key="1">
    <citation type="journal article" date="2019" name="Extremophiles">
        <title>Biogeography of thermophiles and predominance of Thermus scotoductus in domestic water heaters.</title>
        <authorList>
            <person name="Wilpiszeski R.L."/>
            <person name="Zhang Z."/>
            <person name="House C.H."/>
        </authorList>
    </citation>
    <scope>NUCLEOTIDE SEQUENCE [LARGE SCALE GENOMIC DNA]</scope>
    <source>
        <strain evidence="2 3">38_S38</strain>
    </source>
</reference>
<dbReference type="AlphaFoldDB" id="A0A430QX26"/>
<gene>
    <name evidence="2" type="ORF">CSW50_12120</name>
</gene>
<protein>
    <submittedName>
        <fullName evidence="2">Uncharacterized protein</fullName>
    </submittedName>
</protein>
<sequence length="152" mass="17304">MTPDEARTALQERIPQRIPPPPQVPGEMVRELREAGLWERFSALRRYARDTRAWHEWLAGPVAAQWRRLGSGFAPALRGALEGMASRPDLARPLIWLERQLERATPPPPPPPPKTREEELVDQVVRAPTLEEAVDAFLEWAREVNANERPVA</sequence>
<dbReference type="RefSeq" id="WP_126187911.1">
    <property type="nucleotide sequence ID" value="NZ_PELM01000458.1"/>
</dbReference>
<dbReference type="Proteomes" id="UP000288082">
    <property type="component" value="Unassembled WGS sequence"/>
</dbReference>
<evidence type="ECO:0000313" key="3">
    <source>
        <dbReference type="Proteomes" id="UP000288082"/>
    </source>
</evidence>
<organism evidence="2 3">
    <name type="scientific">Thermus scotoductus</name>
    <dbReference type="NCBI Taxonomy" id="37636"/>
    <lineage>
        <taxon>Bacteria</taxon>
        <taxon>Thermotogati</taxon>
        <taxon>Deinococcota</taxon>
        <taxon>Deinococci</taxon>
        <taxon>Thermales</taxon>
        <taxon>Thermaceae</taxon>
        <taxon>Thermus</taxon>
    </lineage>
</organism>
<feature type="region of interest" description="Disordered" evidence="1">
    <location>
        <begin position="1"/>
        <end position="26"/>
    </location>
</feature>
<dbReference type="EMBL" id="PELM01000458">
    <property type="protein sequence ID" value="RTG99677.1"/>
    <property type="molecule type" value="Genomic_DNA"/>
</dbReference>
<comment type="caution">
    <text evidence="2">The sequence shown here is derived from an EMBL/GenBank/DDBJ whole genome shotgun (WGS) entry which is preliminary data.</text>
</comment>
<accession>A0A430QX26</accession>
<feature type="region of interest" description="Disordered" evidence="1">
    <location>
        <begin position="99"/>
        <end position="120"/>
    </location>
</feature>
<evidence type="ECO:0000256" key="1">
    <source>
        <dbReference type="SAM" id="MobiDB-lite"/>
    </source>
</evidence>